<sequence length="306" mass="33037">MRAFLLTNLRPHIAVRPPLTAMGRHRGGKDSAAAKKPPLTHFLCLPLVTSASRPQLEHALRAFIQDVSSTSANPASSAEQQDDIPSPNIHPKAIRPTGSLHLTLGVMSLSQEQLARATECLDKLDFPSLLTSAESTATQGITITLQGLQSMHTPEKTSILYAEPADATDRLYPLCLALQKIFKEEGFLVEDGRPLKLHATVVNTICAKGKKKPTQKPVSITPDGRVLSASAGESSEDRLQGHGPTANAPLKIDSRALLARYKDHIWASIELDRVAICEMGTKKITATDGTIIDEQYTEVASAPLHP</sequence>
<dbReference type="AlphaFoldDB" id="A0A2G5IA33"/>
<dbReference type="PANTHER" id="PTHR13360:SF1">
    <property type="entry name" value="ACTIVATING SIGNAL COINTEGRATOR 1 COMPLEX SUBUNIT 1"/>
    <property type="match status" value="1"/>
</dbReference>
<proteinExistence type="predicted"/>
<dbReference type="GO" id="GO:0006355">
    <property type="term" value="P:regulation of DNA-templated transcription"/>
    <property type="evidence" value="ECO:0007669"/>
    <property type="project" value="TreeGrafter"/>
</dbReference>
<dbReference type="GO" id="GO:0006307">
    <property type="term" value="P:DNA alkylation repair"/>
    <property type="evidence" value="ECO:0007669"/>
    <property type="project" value="InterPro"/>
</dbReference>
<evidence type="ECO:0000259" key="2">
    <source>
        <dbReference type="Pfam" id="PF10469"/>
    </source>
</evidence>
<feature type="region of interest" description="Disordered" evidence="1">
    <location>
        <begin position="212"/>
        <end position="247"/>
    </location>
</feature>
<protein>
    <recommendedName>
        <fullName evidence="2">A-kinase anchor protein 7-like phosphoesterase domain-containing protein</fullName>
    </recommendedName>
</protein>
<dbReference type="PANTHER" id="PTHR13360">
    <property type="entry name" value="ACTIVATING SIGNAL COINTEGRATOR 1 COMPLEX SUBUNIT 1"/>
    <property type="match status" value="1"/>
</dbReference>
<dbReference type="Proteomes" id="UP000230605">
    <property type="component" value="Chromosome 1"/>
</dbReference>
<dbReference type="Pfam" id="PF10469">
    <property type="entry name" value="AKAP7_NLS"/>
    <property type="match status" value="1"/>
</dbReference>
<evidence type="ECO:0000313" key="4">
    <source>
        <dbReference type="Proteomes" id="UP000230605"/>
    </source>
</evidence>
<accession>A0A2G5IA33</accession>
<gene>
    <name evidence="3" type="ORF">CB0940_00080</name>
</gene>
<dbReference type="InterPro" id="IPR009210">
    <property type="entry name" value="ASCC1"/>
</dbReference>
<feature type="region of interest" description="Disordered" evidence="1">
    <location>
        <begin position="71"/>
        <end position="92"/>
    </location>
</feature>
<dbReference type="EMBL" id="LKMD01000100">
    <property type="protein sequence ID" value="PIB01639.1"/>
    <property type="molecule type" value="Genomic_DNA"/>
</dbReference>
<evidence type="ECO:0000313" key="3">
    <source>
        <dbReference type="EMBL" id="PIB01639.1"/>
    </source>
</evidence>
<dbReference type="OrthoDB" id="277832at2759"/>
<reference evidence="3 4" key="1">
    <citation type="submission" date="2015-10" db="EMBL/GenBank/DDBJ databases">
        <title>The cercosporin biosynthetic gene cluster was horizontally transferred to several fungal lineages and shown to be expanded in Cercospora beticola based on microsynteny with recipient genomes.</title>
        <authorList>
            <person name="De Jonge R."/>
            <person name="Ebert M.K."/>
            <person name="Suttle J.C."/>
            <person name="Jurick Ii W.M."/>
            <person name="Secor G.A."/>
            <person name="Thomma B.P."/>
            <person name="Van De Peer Y."/>
            <person name="Bolton M.D."/>
        </authorList>
    </citation>
    <scope>NUCLEOTIDE SEQUENCE [LARGE SCALE GENOMIC DNA]</scope>
    <source>
        <strain evidence="3 4">09-40</strain>
    </source>
</reference>
<evidence type="ECO:0000256" key="1">
    <source>
        <dbReference type="SAM" id="MobiDB-lite"/>
    </source>
</evidence>
<comment type="caution">
    <text evidence="3">The sequence shown here is derived from an EMBL/GenBank/DDBJ whole genome shotgun (WGS) entry which is preliminary data.</text>
</comment>
<dbReference type="Gene3D" id="3.90.1140.10">
    <property type="entry name" value="Cyclic phosphodiesterase"/>
    <property type="match status" value="1"/>
</dbReference>
<dbReference type="InterPro" id="IPR019510">
    <property type="entry name" value="AKAP7-like_phosphoesterase"/>
</dbReference>
<feature type="domain" description="A-kinase anchor protein 7-like phosphoesterase" evidence="2">
    <location>
        <begin position="40"/>
        <end position="283"/>
    </location>
</feature>
<dbReference type="GO" id="GO:0005634">
    <property type="term" value="C:nucleus"/>
    <property type="evidence" value="ECO:0007669"/>
    <property type="project" value="TreeGrafter"/>
</dbReference>
<name>A0A2G5IA33_CERBT</name>
<organism evidence="3 4">
    <name type="scientific">Cercospora beticola</name>
    <name type="common">Sugarbeet leaf spot fungus</name>
    <dbReference type="NCBI Taxonomy" id="122368"/>
    <lineage>
        <taxon>Eukaryota</taxon>
        <taxon>Fungi</taxon>
        <taxon>Dikarya</taxon>
        <taxon>Ascomycota</taxon>
        <taxon>Pezizomycotina</taxon>
        <taxon>Dothideomycetes</taxon>
        <taxon>Dothideomycetidae</taxon>
        <taxon>Mycosphaerellales</taxon>
        <taxon>Mycosphaerellaceae</taxon>
        <taxon>Cercospora</taxon>
    </lineage>
</organism>